<evidence type="ECO:0000313" key="1">
    <source>
        <dbReference type="EMBL" id="CAJ1962091.1"/>
    </source>
</evidence>
<protein>
    <submittedName>
        <fullName evidence="1">Uncharacterized protein</fullName>
    </submittedName>
</protein>
<evidence type="ECO:0000313" key="2">
    <source>
        <dbReference type="Proteomes" id="UP001189624"/>
    </source>
</evidence>
<dbReference type="EMBL" id="OY731403">
    <property type="protein sequence ID" value="CAJ1962091.1"/>
    <property type="molecule type" value="Genomic_DNA"/>
</dbReference>
<gene>
    <name evidence="1" type="ORF">AYBTSS11_LOCUS19062</name>
</gene>
<dbReference type="Gramene" id="rna-AYBTSS11_LOCUS19062">
    <property type="protein sequence ID" value="CAJ1962091.1"/>
    <property type="gene ID" value="gene-AYBTSS11_LOCUS19062"/>
</dbReference>
<dbReference type="Proteomes" id="UP001189624">
    <property type="component" value="Chromosome 6"/>
</dbReference>
<accession>A0AA86VNU4</accession>
<dbReference type="AlphaFoldDB" id="A0AA86VNU4"/>
<sequence length="180" mass="20768">MSRVAFVPKVFVVGQVNVSHYDERRYLEGVVFERMYQCERIYYWGDMAVGRAGGRERVPPPRFLAPNFINHPLTEEKVVREEDEVVREEENTKQMSMEKDKTAPRLDFESGNSCSTSQSLYDMYELNIVQGINHQMNLGSLVNETGSLYKLSLGLAQMKSPDLLREKDRSFSFGVWVAIE</sequence>
<proteinExistence type="predicted"/>
<reference evidence="1" key="1">
    <citation type="submission" date="2023-10" db="EMBL/GenBank/DDBJ databases">
        <authorList>
            <person name="Domelevo Entfellner J.-B."/>
        </authorList>
    </citation>
    <scope>NUCLEOTIDE SEQUENCE</scope>
</reference>
<name>A0AA86VNU4_9FABA</name>
<organism evidence="1 2">
    <name type="scientific">Sphenostylis stenocarpa</name>
    <dbReference type="NCBI Taxonomy" id="92480"/>
    <lineage>
        <taxon>Eukaryota</taxon>
        <taxon>Viridiplantae</taxon>
        <taxon>Streptophyta</taxon>
        <taxon>Embryophyta</taxon>
        <taxon>Tracheophyta</taxon>
        <taxon>Spermatophyta</taxon>
        <taxon>Magnoliopsida</taxon>
        <taxon>eudicotyledons</taxon>
        <taxon>Gunneridae</taxon>
        <taxon>Pentapetalae</taxon>
        <taxon>rosids</taxon>
        <taxon>fabids</taxon>
        <taxon>Fabales</taxon>
        <taxon>Fabaceae</taxon>
        <taxon>Papilionoideae</taxon>
        <taxon>50 kb inversion clade</taxon>
        <taxon>NPAAA clade</taxon>
        <taxon>indigoferoid/millettioid clade</taxon>
        <taxon>Phaseoleae</taxon>
        <taxon>Sphenostylis</taxon>
    </lineage>
</organism>
<keyword evidence="2" id="KW-1185">Reference proteome</keyword>